<name>A0A8H3B295_9AGAM</name>
<dbReference type="Proteomes" id="UP000663831">
    <property type="component" value="Unassembled WGS sequence"/>
</dbReference>
<evidence type="ECO:0000313" key="4">
    <source>
        <dbReference type="Proteomes" id="UP000663831"/>
    </source>
</evidence>
<reference evidence="3" key="1">
    <citation type="submission" date="2021-01" db="EMBL/GenBank/DDBJ databases">
        <authorList>
            <person name="Kaushik A."/>
        </authorList>
    </citation>
    <scope>NUCLEOTIDE SEQUENCE</scope>
    <source>
        <strain evidence="3">AG3-1AP</strain>
    </source>
</reference>
<dbReference type="EMBL" id="CAJMWV010001790">
    <property type="protein sequence ID" value="CAE6446238.1"/>
    <property type="molecule type" value="Genomic_DNA"/>
</dbReference>
<dbReference type="OrthoDB" id="2131701at2759"/>
<protein>
    <recommendedName>
        <fullName evidence="2">Ricin B lectin domain-containing protein</fullName>
    </recommendedName>
</protein>
<evidence type="ECO:0000259" key="2">
    <source>
        <dbReference type="Pfam" id="PF14200"/>
    </source>
</evidence>
<dbReference type="InterPro" id="IPR000772">
    <property type="entry name" value="Ricin_B_lectin"/>
</dbReference>
<dbReference type="CDD" id="cd23455">
    <property type="entry name" value="beta-trefoil_Ricin_RSA"/>
    <property type="match status" value="1"/>
</dbReference>
<sequence length="161" mass="17369">MAPPPAVFSLHSSTLLLTMSIGLKAGHYRIRNVATNSALDLWGGATEAGTQVQGFGSHDGDNQKWRLQWVGTGNRATLSNVMGGTYIGVSGNIQNCAKVVGSTTAVHFLLVAAGNKSWALLVADRPEYVLDLHGSCSKDETPVIFYKNNATNNQKWYFERA</sequence>
<proteinExistence type="predicted"/>
<dbReference type="InterPro" id="IPR035992">
    <property type="entry name" value="Ricin_B-like_lectins"/>
</dbReference>
<dbReference type="AlphaFoldDB" id="A0A8H3B295"/>
<dbReference type="Pfam" id="PF14200">
    <property type="entry name" value="RicinB_lectin_2"/>
    <property type="match status" value="1"/>
</dbReference>
<keyword evidence="1" id="KW-0732">Signal</keyword>
<feature type="signal peptide" evidence="1">
    <location>
        <begin position="1"/>
        <end position="25"/>
    </location>
</feature>
<feature type="domain" description="Ricin B lectin" evidence="2">
    <location>
        <begin position="61"/>
        <end position="146"/>
    </location>
</feature>
<feature type="chain" id="PRO_5034738843" description="Ricin B lectin domain-containing protein" evidence="1">
    <location>
        <begin position="26"/>
        <end position="161"/>
    </location>
</feature>
<evidence type="ECO:0000256" key="1">
    <source>
        <dbReference type="SAM" id="SignalP"/>
    </source>
</evidence>
<dbReference type="Gene3D" id="2.80.10.50">
    <property type="match status" value="1"/>
</dbReference>
<gene>
    <name evidence="3" type="ORF">RDB_LOCUS60302</name>
</gene>
<accession>A0A8H3B295</accession>
<organism evidence="3 4">
    <name type="scientific">Rhizoctonia solani</name>
    <dbReference type="NCBI Taxonomy" id="456999"/>
    <lineage>
        <taxon>Eukaryota</taxon>
        <taxon>Fungi</taxon>
        <taxon>Dikarya</taxon>
        <taxon>Basidiomycota</taxon>
        <taxon>Agaricomycotina</taxon>
        <taxon>Agaricomycetes</taxon>
        <taxon>Cantharellales</taxon>
        <taxon>Ceratobasidiaceae</taxon>
        <taxon>Rhizoctonia</taxon>
    </lineage>
</organism>
<dbReference type="PROSITE" id="PS50231">
    <property type="entry name" value="RICIN_B_LECTIN"/>
    <property type="match status" value="1"/>
</dbReference>
<dbReference type="SUPFAM" id="SSF50370">
    <property type="entry name" value="Ricin B-like lectins"/>
    <property type="match status" value="1"/>
</dbReference>
<comment type="caution">
    <text evidence="3">The sequence shown here is derived from an EMBL/GenBank/DDBJ whole genome shotgun (WGS) entry which is preliminary data.</text>
</comment>
<evidence type="ECO:0000313" key="3">
    <source>
        <dbReference type="EMBL" id="CAE6446238.1"/>
    </source>
</evidence>